<dbReference type="Gene3D" id="3.40.630.30">
    <property type="match status" value="1"/>
</dbReference>
<proteinExistence type="predicted"/>
<dbReference type="PROSITE" id="PS51186">
    <property type="entry name" value="GNAT"/>
    <property type="match status" value="1"/>
</dbReference>
<keyword evidence="2" id="KW-0808">Transferase</keyword>
<dbReference type="Proteomes" id="UP000220133">
    <property type="component" value="Chromosome"/>
</dbReference>
<organism evidence="2 3">
    <name type="scientific">Chitinophaga caeni</name>
    <dbReference type="NCBI Taxonomy" id="2029983"/>
    <lineage>
        <taxon>Bacteria</taxon>
        <taxon>Pseudomonadati</taxon>
        <taxon>Bacteroidota</taxon>
        <taxon>Chitinophagia</taxon>
        <taxon>Chitinophagales</taxon>
        <taxon>Chitinophagaceae</taxon>
        <taxon>Chitinophaga</taxon>
    </lineage>
</organism>
<accession>A0A291QRW8</accession>
<dbReference type="AlphaFoldDB" id="A0A291QRW8"/>
<feature type="domain" description="N-acetyltransferase" evidence="1">
    <location>
        <begin position="10"/>
        <end position="176"/>
    </location>
</feature>
<dbReference type="EMBL" id="CP023777">
    <property type="protein sequence ID" value="ATL46584.1"/>
    <property type="molecule type" value="Genomic_DNA"/>
</dbReference>
<dbReference type="Pfam" id="PF13302">
    <property type="entry name" value="Acetyltransf_3"/>
    <property type="match status" value="1"/>
</dbReference>
<dbReference type="SUPFAM" id="SSF55729">
    <property type="entry name" value="Acyl-CoA N-acyltransferases (Nat)"/>
    <property type="match status" value="1"/>
</dbReference>
<gene>
    <name evidence="2" type="ORF">COR50_04980</name>
</gene>
<dbReference type="PANTHER" id="PTHR43441">
    <property type="entry name" value="RIBOSOMAL-PROTEIN-SERINE ACETYLTRANSFERASE"/>
    <property type="match status" value="1"/>
</dbReference>
<name>A0A291QRW8_9BACT</name>
<dbReference type="InterPro" id="IPR051908">
    <property type="entry name" value="Ribosomal_N-acetyltransferase"/>
</dbReference>
<evidence type="ECO:0000259" key="1">
    <source>
        <dbReference type="PROSITE" id="PS51186"/>
    </source>
</evidence>
<dbReference type="PANTHER" id="PTHR43441:SF12">
    <property type="entry name" value="RIBOSOMAL N-ACETYLTRANSFERASE YDAF-RELATED"/>
    <property type="match status" value="1"/>
</dbReference>
<protein>
    <submittedName>
        <fullName evidence="2">RimJ/RimL family protein N-acetyltransferase</fullName>
    </submittedName>
</protein>
<dbReference type="OrthoDB" id="9811523at2"/>
<evidence type="ECO:0000313" key="2">
    <source>
        <dbReference type="EMBL" id="ATL46584.1"/>
    </source>
</evidence>
<dbReference type="InterPro" id="IPR016181">
    <property type="entry name" value="Acyl_CoA_acyltransferase"/>
</dbReference>
<dbReference type="InterPro" id="IPR000182">
    <property type="entry name" value="GNAT_dom"/>
</dbReference>
<keyword evidence="3" id="KW-1185">Reference proteome</keyword>
<sequence>MINIHISEQLELKQLELKDAPALFALIDRSRKSLRRFLPWVDYNTKLQHSENFIKTMLRKADELSDFAFGIWYDKQLCGVIDLHDWSKILQIAEIGYWIDNEFTGKGIARASCKGLLDYAFTELKLNKVEIRFALENVRSAKIPIKLGFRREGTIRESAKLHGTYIDIVVMGMLKKDWLLLYPPKK</sequence>
<dbReference type="GO" id="GO:1990189">
    <property type="term" value="F:protein N-terminal-serine acetyltransferase activity"/>
    <property type="evidence" value="ECO:0007669"/>
    <property type="project" value="TreeGrafter"/>
</dbReference>
<dbReference type="KEGG" id="cbae:COR50_04980"/>
<dbReference type="RefSeq" id="WP_098192972.1">
    <property type="nucleotide sequence ID" value="NZ_CP023777.1"/>
</dbReference>
<dbReference type="CDD" id="cd04301">
    <property type="entry name" value="NAT_SF"/>
    <property type="match status" value="1"/>
</dbReference>
<reference evidence="2 3" key="1">
    <citation type="submission" date="2017-10" db="EMBL/GenBank/DDBJ databases">
        <title>Paenichitinophaga pekingensis gen. nov., sp. nov., isolated from activated sludge.</title>
        <authorList>
            <person name="Jin D."/>
            <person name="Kong X."/>
            <person name="Deng Y."/>
            <person name="Bai Z."/>
        </authorList>
    </citation>
    <scope>NUCLEOTIDE SEQUENCE [LARGE SCALE GENOMIC DNA]</scope>
    <source>
        <strain evidence="2 3">13</strain>
    </source>
</reference>
<dbReference type="GO" id="GO:0005737">
    <property type="term" value="C:cytoplasm"/>
    <property type="evidence" value="ECO:0007669"/>
    <property type="project" value="TreeGrafter"/>
</dbReference>
<evidence type="ECO:0000313" key="3">
    <source>
        <dbReference type="Proteomes" id="UP000220133"/>
    </source>
</evidence>
<dbReference type="GO" id="GO:0008999">
    <property type="term" value="F:protein-N-terminal-alanine acetyltransferase activity"/>
    <property type="evidence" value="ECO:0007669"/>
    <property type="project" value="TreeGrafter"/>
</dbReference>